<keyword evidence="1" id="KW-1133">Transmembrane helix</keyword>
<dbReference type="InterPro" id="IPR036259">
    <property type="entry name" value="MFS_trans_sf"/>
</dbReference>
<dbReference type="Proteomes" id="UP001432322">
    <property type="component" value="Unassembled WGS sequence"/>
</dbReference>
<feature type="transmembrane region" description="Helical" evidence="1">
    <location>
        <begin position="308"/>
        <end position="326"/>
    </location>
</feature>
<keyword evidence="4" id="KW-1185">Reference proteome</keyword>
<dbReference type="InterPro" id="IPR008509">
    <property type="entry name" value="MOT2/MFSD5"/>
</dbReference>
<evidence type="ECO:0000256" key="1">
    <source>
        <dbReference type="SAM" id="Phobius"/>
    </source>
</evidence>
<evidence type="ECO:0000256" key="2">
    <source>
        <dbReference type="SAM" id="SignalP"/>
    </source>
</evidence>
<sequence>MFHAFFFGASAVAVGLFVYTRSKVESCEDPTFTIFQRSYITIYALAVAGDWLQGPHVYALYDSYGMTKHQIELLFIAGFGSSLVFGTVIGSFADKFGRRNNCFLYALLYGVSCLTKHVPVMEVLMVGRFLGGIATSILFSAFESWLMHEHNKRGFSDDKLGVVFSNAALANSLIAIAAGYVAQFAADIFGFVAPFDVALLVLLLQAVLVLTNWSENYGDEKATTSESFVKAWMVIRSDHRVLCLGLVQALFEGAMYTFVLEWTPALTQAAPIGATIPHGVIFASFMVAAAAGSSLFKILTRHTRVENLMRHVLLVSSICLSMPLVFPFNLPVVFVAFLVFEMCVGIFWPSMACLRGAYVPEETRSTTINIFRIPLNLIVIVILYQNFSMHTIFQCCAGFLLLAAGAQHVLYSSPRVTALPVGKSAVHGEEESL</sequence>
<dbReference type="GO" id="GO:0015098">
    <property type="term" value="F:molybdate ion transmembrane transporter activity"/>
    <property type="evidence" value="ECO:0007669"/>
    <property type="project" value="InterPro"/>
</dbReference>
<dbReference type="AlphaFoldDB" id="A0AAV5W8D1"/>
<feature type="transmembrane region" description="Helical" evidence="1">
    <location>
        <begin position="38"/>
        <end position="61"/>
    </location>
</feature>
<proteinExistence type="predicted"/>
<reference evidence="3" key="1">
    <citation type="submission" date="2023-10" db="EMBL/GenBank/DDBJ databases">
        <title>Genome assembly of Pristionchus species.</title>
        <authorList>
            <person name="Yoshida K."/>
            <person name="Sommer R.J."/>
        </authorList>
    </citation>
    <scope>NUCLEOTIDE SEQUENCE</scope>
    <source>
        <strain evidence="3">RS5133</strain>
    </source>
</reference>
<protein>
    <recommendedName>
        <fullName evidence="5">Samt-1</fullName>
    </recommendedName>
</protein>
<feature type="transmembrane region" description="Helical" evidence="1">
    <location>
        <begin position="391"/>
        <end position="411"/>
    </location>
</feature>
<feature type="transmembrane region" description="Helical" evidence="1">
    <location>
        <begin position="73"/>
        <end position="93"/>
    </location>
</feature>
<feature type="chain" id="PRO_5043675008" description="Samt-1" evidence="2">
    <location>
        <begin position="27"/>
        <end position="433"/>
    </location>
</feature>
<dbReference type="Gene3D" id="1.20.1250.20">
    <property type="entry name" value="MFS general substrate transporter like domains"/>
    <property type="match status" value="1"/>
</dbReference>
<dbReference type="EMBL" id="BTSY01000004">
    <property type="protein sequence ID" value="GMT26124.1"/>
    <property type="molecule type" value="Genomic_DNA"/>
</dbReference>
<comment type="caution">
    <text evidence="3">The sequence shown here is derived from an EMBL/GenBank/DDBJ whole genome shotgun (WGS) entry which is preliminary data.</text>
</comment>
<accession>A0AAV5W8D1</accession>
<feature type="transmembrane region" description="Helical" evidence="1">
    <location>
        <begin position="241"/>
        <end position="259"/>
    </location>
</feature>
<dbReference type="Pfam" id="PF05631">
    <property type="entry name" value="MFS_5"/>
    <property type="match status" value="1"/>
</dbReference>
<feature type="transmembrane region" description="Helical" evidence="1">
    <location>
        <begin position="160"/>
        <end position="182"/>
    </location>
</feature>
<feature type="transmembrane region" description="Helical" evidence="1">
    <location>
        <begin position="332"/>
        <end position="354"/>
    </location>
</feature>
<feature type="transmembrane region" description="Helical" evidence="1">
    <location>
        <begin position="129"/>
        <end position="148"/>
    </location>
</feature>
<organism evidence="3 4">
    <name type="scientific">Pristionchus fissidentatus</name>
    <dbReference type="NCBI Taxonomy" id="1538716"/>
    <lineage>
        <taxon>Eukaryota</taxon>
        <taxon>Metazoa</taxon>
        <taxon>Ecdysozoa</taxon>
        <taxon>Nematoda</taxon>
        <taxon>Chromadorea</taxon>
        <taxon>Rhabditida</taxon>
        <taxon>Rhabditina</taxon>
        <taxon>Diplogasteromorpha</taxon>
        <taxon>Diplogasteroidea</taxon>
        <taxon>Neodiplogasteridae</taxon>
        <taxon>Pristionchus</taxon>
    </lineage>
</organism>
<feature type="signal peptide" evidence="2">
    <location>
        <begin position="1"/>
        <end position="26"/>
    </location>
</feature>
<dbReference type="PANTHER" id="PTHR23516">
    <property type="entry name" value="SAM (S-ADENOSYL METHIONINE) TRANSPORTER"/>
    <property type="match status" value="1"/>
</dbReference>
<dbReference type="CDD" id="cd17487">
    <property type="entry name" value="MFS_MFSD5_like"/>
    <property type="match status" value="1"/>
</dbReference>
<gene>
    <name evidence="3" type="ORF">PFISCL1PPCAC_17421</name>
</gene>
<feature type="transmembrane region" description="Helical" evidence="1">
    <location>
        <begin position="279"/>
        <end position="296"/>
    </location>
</feature>
<dbReference type="GO" id="GO:0016020">
    <property type="term" value="C:membrane"/>
    <property type="evidence" value="ECO:0007669"/>
    <property type="project" value="InterPro"/>
</dbReference>
<evidence type="ECO:0008006" key="5">
    <source>
        <dbReference type="Google" id="ProtNLM"/>
    </source>
</evidence>
<keyword evidence="1" id="KW-0472">Membrane</keyword>
<evidence type="ECO:0000313" key="4">
    <source>
        <dbReference type="Proteomes" id="UP001432322"/>
    </source>
</evidence>
<keyword evidence="2" id="KW-0732">Signal</keyword>
<feature type="transmembrane region" description="Helical" evidence="1">
    <location>
        <begin position="366"/>
        <end position="385"/>
    </location>
</feature>
<evidence type="ECO:0000313" key="3">
    <source>
        <dbReference type="EMBL" id="GMT26124.1"/>
    </source>
</evidence>
<dbReference type="SUPFAM" id="SSF103473">
    <property type="entry name" value="MFS general substrate transporter"/>
    <property type="match status" value="1"/>
</dbReference>
<name>A0AAV5W8D1_9BILA</name>
<feature type="transmembrane region" description="Helical" evidence="1">
    <location>
        <begin position="188"/>
        <end position="211"/>
    </location>
</feature>
<keyword evidence="1" id="KW-0812">Transmembrane</keyword>
<dbReference type="PANTHER" id="PTHR23516:SF23">
    <property type="entry name" value="MOLYBDATE-ANION TRANSPORTER"/>
    <property type="match status" value="1"/>
</dbReference>